<dbReference type="Proteomes" id="UP000676336">
    <property type="component" value="Unassembled WGS sequence"/>
</dbReference>
<sequence>IQQQKALNLRLAAALKPVDRDNVAALLQFYQTLTNNNNTNTNNNSHNNTQTNSSFTDNSNLNNLSILKAQNAAKR</sequence>
<feature type="compositionally biased region" description="Low complexity" evidence="1">
    <location>
        <begin position="35"/>
        <end position="56"/>
    </location>
</feature>
<accession>A0A8S2Z889</accession>
<gene>
    <name evidence="2" type="ORF">SMN809_LOCUS39378</name>
</gene>
<feature type="region of interest" description="Disordered" evidence="1">
    <location>
        <begin position="35"/>
        <end position="75"/>
    </location>
</feature>
<comment type="caution">
    <text evidence="2">The sequence shown here is derived from an EMBL/GenBank/DDBJ whole genome shotgun (WGS) entry which is preliminary data.</text>
</comment>
<dbReference type="AlphaFoldDB" id="A0A8S2Z889"/>
<feature type="non-terminal residue" evidence="2">
    <location>
        <position position="1"/>
    </location>
</feature>
<reference evidence="2" key="1">
    <citation type="submission" date="2021-02" db="EMBL/GenBank/DDBJ databases">
        <authorList>
            <person name="Nowell W R."/>
        </authorList>
    </citation>
    <scope>NUCLEOTIDE SEQUENCE</scope>
</reference>
<name>A0A8S2Z889_9BILA</name>
<protein>
    <submittedName>
        <fullName evidence="2">Uncharacterized protein</fullName>
    </submittedName>
</protein>
<dbReference type="EMBL" id="CAJOBI010105534">
    <property type="protein sequence ID" value="CAF4608462.1"/>
    <property type="molecule type" value="Genomic_DNA"/>
</dbReference>
<evidence type="ECO:0000256" key="1">
    <source>
        <dbReference type="SAM" id="MobiDB-lite"/>
    </source>
</evidence>
<evidence type="ECO:0000313" key="2">
    <source>
        <dbReference type="EMBL" id="CAF4608462.1"/>
    </source>
</evidence>
<organism evidence="2 3">
    <name type="scientific">Rotaria magnacalcarata</name>
    <dbReference type="NCBI Taxonomy" id="392030"/>
    <lineage>
        <taxon>Eukaryota</taxon>
        <taxon>Metazoa</taxon>
        <taxon>Spiralia</taxon>
        <taxon>Gnathifera</taxon>
        <taxon>Rotifera</taxon>
        <taxon>Eurotatoria</taxon>
        <taxon>Bdelloidea</taxon>
        <taxon>Philodinida</taxon>
        <taxon>Philodinidae</taxon>
        <taxon>Rotaria</taxon>
    </lineage>
</organism>
<evidence type="ECO:0000313" key="3">
    <source>
        <dbReference type="Proteomes" id="UP000676336"/>
    </source>
</evidence>
<proteinExistence type="predicted"/>